<accession>A0A0C9XT47</accession>
<evidence type="ECO:0000313" key="3">
    <source>
        <dbReference type="EMBL" id="KIJ99052.1"/>
    </source>
</evidence>
<dbReference type="SUPFAM" id="SSF52540">
    <property type="entry name" value="P-loop containing nucleoside triphosphate hydrolases"/>
    <property type="match status" value="1"/>
</dbReference>
<dbReference type="EMBL" id="KN838655">
    <property type="protein sequence ID" value="KIJ99052.1"/>
    <property type="molecule type" value="Genomic_DNA"/>
</dbReference>
<dbReference type="Pfam" id="PF24883">
    <property type="entry name" value="NPHP3_N"/>
    <property type="match status" value="1"/>
</dbReference>
<evidence type="ECO:0000313" key="4">
    <source>
        <dbReference type="Proteomes" id="UP000054477"/>
    </source>
</evidence>
<organism evidence="3 4">
    <name type="scientific">Laccaria amethystina LaAM-08-1</name>
    <dbReference type="NCBI Taxonomy" id="1095629"/>
    <lineage>
        <taxon>Eukaryota</taxon>
        <taxon>Fungi</taxon>
        <taxon>Dikarya</taxon>
        <taxon>Basidiomycota</taxon>
        <taxon>Agaricomycotina</taxon>
        <taxon>Agaricomycetes</taxon>
        <taxon>Agaricomycetidae</taxon>
        <taxon>Agaricales</taxon>
        <taxon>Agaricineae</taxon>
        <taxon>Hydnangiaceae</taxon>
        <taxon>Laccaria</taxon>
    </lineage>
</organism>
<dbReference type="OrthoDB" id="5967843at2759"/>
<dbReference type="AlphaFoldDB" id="A0A0C9XT47"/>
<reference evidence="3 4" key="1">
    <citation type="submission" date="2014-04" db="EMBL/GenBank/DDBJ databases">
        <authorList>
            <consortium name="DOE Joint Genome Institute"/>
            <person name="Kuo A."/>
            <person name="Kohler A."/>
            <person name="Nagy L.G."/>
            <person name="Floudas D."/>
            <person name="Copeland A."/>
            <person name="Barry K.W."/>
            <person name="Cichocki N."/>
            <person name="Veneault-Fourrey C."/>
            <person name="LaButti K."/>
            <person name="Lindquist E.A."/>
            <person name="Lipzen A."/>
            <person name="Lundell T."/>
            <person name="Morin E."/>
            <person name="Murat C."/>
            <person name="Sun H."/>
            <person name="Tunlid A."/>
            <person name="Henrissat B."/>
            <person name="Grigoriev I.V."/>
            <person name="Hibbett D.S."/>
            <person name="Martin F."/>
            <person name="Nordberg H.P."/>
            <person name="Cantor M.N."/>
            <person name="Hua S.X."/>
        </authorList>
    </citation>
    <scope>NUCLEOTIDE SEQUENCE [LARGE SCALE GENOMIC DNA]</scope>
    <source>
        <strain evidence="3 4">LaAM-08-1</strain>
    </source>
</reference>
<gene>
    <name evidence="3" type="ORF">K443DRAFT_8717</name>
</gene>
<keyword evidence="4" id="KW-1185">Reference proteome</keyword>
<dbReference type="InterPro" id="IPR027417">
    <property type="entry name" value="P-loop_NTPase"/>
</dbReference>
<evidence type="ECO:0000256" key="1">
    <source>
        <dbReference type="ARBA" id="ARBA00022737"/>
    </source>
</evidence>
<dbReference type="STRING" id="1095629.A0A0C9XT47"/>
<protein>
    <recommendedName>
        <fullName evidence="2">Nephrocystin 3-like N-terminal domain-containing protein</fullName>
    </recommendedName>
</protein>
<reference evidence="4" key="2">
    <citation type="submission" date="2015-01" db="EMBL/GenBank/DDBJ databases">
        <title>Evolutionary Origins and Diversification of the Mycorrhizal Mutualists.</title>
        <authorList>
            <consortium name="DOE Joint Genome Institute"/>
            <consortium name="Mycorrhizal Genomics Consortium"/>
            <person name="Kohler A."/>
            <person name="Kuo A."/>
            <person name="Nagy L.G."/>
            <person name="Floudas D."/>
            <person name="Copeland A."/>
            <person name="Barry K.W."/>
            <person name="Cichocki N."/>
            <person name="Veneault-Fourrey C."/>
            <person name="LaButti K."/>
            <person name="Lindquist E.A."/>
            <person name="Lipzen A."/>
            <person name="Lundell T."/>
            <person name="Morin E."/>
            <person name="Murat C."/>
            <person name="Riley R."/>
            <person name="Ohm R."/>
            <person name="Sun H."/>
            <person name="Tunlid A."/>
            <person name="Henrissat B."/>
            <person name="Grigoriev I.V."/>
            <person name="Hibbett D.S."/>
            <person name="Martin F."/>
        </authorList>
    </citation>
    <scope>NUCLEOTIDE SEQUENCE [LARGE SCALE GENOMIC DNA]</scope>
    <source>
        <strain evidence="4">LaAM-08-1</strain>
    </source>
</reference>
<dbReference type="PANTHER" id="PTHR10039:SF14">
    <property type="entry name" value="NACHT DOMAIN-CONTAINING PROTEIN"/>
    <property type="match status" value="1"/>
</dbReference>
<sequence>MAGTHNFEGSILRVARRRRLNVMFANASQIVVGNSMFNDIHGDLHLNRVSRGLSGLQILNQDIVSGARHNSSERFPPPNAILKPDVDSNRPTSILWLNGPAGAGKSSITQTIAERCTESSHLAASFFFSQSSPVHNSTRQIFATIAYQLAFAFQSLKQIIKELVEDDPLIINKSMDLQFSQLILGPMELVKQSESKVVIIDGLDECEDPDIQAYIIQLIGQACDQRLPVCFLIASQPEPHIQDFSTSPSAQMTTSSVPTTWPSHADISTLVERSSGQFIYAATVVKFVGERGHRPTERLKIILDMSLPAKASGAFAELDCLYSQILSSSADIALTLRVLGTWMALPSTLSCRVSFLEDLLLQRGDVYLALSSLHSLLRVPDPEQHHQDIAVYHKSFFDFLIDYQRSKCFFIDVSASHAHLARCCLRTLTNALKDEGQTGTKTMLSTTVSYAYCHWCFHCTQANPDSELLEDLHRVDIFGLDSRRIFPRAAVTFLLNFPGVQSSTRQ</sequence>
<dbReference type="Gene3D" id="3.40.50.300">
    <property type="entry name" value="P-loop containing nucleotide triphosphate hydrolases"/>
    <property type="match status" value="1"/>
</dbReference>
<feature type="domain" description="Nephrocystin 3-like N-terminal" evidence="2">
    <location>
        <begin position="89"/>
        <end position="235"/>
    </location>
</feature>
<dbReference type="HOGENOM" id="CLU_000288_6_10_1"/>
<keyword evidence="1" id="KW-0677">Repeat</keyword>
<proteinExistence type="predicted"/>
<name>A0A0C9XT47_9AGAR</name>
<dbReference type="PANTHER" id="PTHR10039">
    <property type="entry name" value="AMELOGENIN"/>
    <property type="match status" value="1"/>
</dbReference>
<dbReference type="Proteomes" id="UP000054477">
    <property type="component" value="Unassembled WGS sequence"/>
</dbReference>
<evidence type="ECO:0000259" key="2">
    <source>
        <dbReference type="Pfam" id="PF24883"/>
    </source>
</evidence>
<dbReference type="InterPro" id="IPR056884">
    <property type="entry name" value="NPHP3-like_N"/>
</dbReference>